<protein>
    <submittedName>
        <fullName evidence="1">Unannotated protein</fullName>
    </submittedName>
</protein>
<dbReference type="AlphaFoldDB" id="A0A6J6NMT9"/>
<reference evidence="1" key="1">
    <citation type="submission" date="2020-05" db="EMBL/GenBank/DDBJ databases">
        <authorList>
            <person name="Chiriac C."/>
            <person name="Salcher M."/>
            <person name="Ghai R."/>
            <person name="Kavagutti S V."/>
        </authorList>
    </citation>
    <scope>NUCLEOTIDE SEQUENCE</scope>
</reference>
<organism evidence="1">
    <name type="scientific">freshwater metagenome</name>
    <dbReference type="NCBI Taxonomy" id="449393"/>
    <lineage>
        <taxon>unclassified sequences</taxon>
        <taxon>metagenomes</taxon>
        <taxon>ecological metagenomes</taxon>
    </lineage>
</organism>
<name>A0A6J6NMT9_9ZZZZ</name>
<sequence>MLVITGKPSNQLPTQSFAPRCLKRRRCAASCMRDANCACMRPINRYAMTQTGSELSLTAMASIKMFCPNIQTTDHALRNEGMVRSSVRTCGYARPSVAIDALSMTCGKTDASSAIPPRCGLLLPTTCNPLSQVWTFHRDSGVDSVTRQHNGVSGERE</sequence>
<dbReference type="EMBL" id="CAEZXA010000177">
    <property type="protein sequence ID" value="CAB4686055.1"/>
    <property type="molecule type" value="Genomic_DNA"/>
</dbReference>
<evidence type="ECO:0000313" key="1">
    <source>
        <dbReference type="EMBL" id="CAB4686055.1"/>
    </source>
</evidence>
<accession>A0A6J6NMT9</accession>
<gene>
    <name evidence="1" type="ORF">UFOPK2334_01468</name>
</gene>
<proteinExistence type="predicted"/>